<evidence type="ECO:0000256" key="1">
    <source>
        <dbReference type="SAM" id="SignalP"/>
    </source>
</evidence>
<evidence type="ECO:0000313" key="2">
    <source>
        <dbReference type="EMBL" id="GFN89780.1"/>
    </source>
</evidence>
<gene>
    <name evidence="2" type="ORF">PoB_001628600</name>
</gene>
<reference evidence="2 3" key="1">
    <citation type="journal article" date="2021" name="Elife">
        <title>Chloroplast acquisition without the gene transfer in kleptoplastic sea slugs, Plakobranchus ocellatus.</title>
        <authorList>
            <person name="Maeda T."/>
            <person name="Takahashi S."/>
            <person name="Yoshida T."/>
            <person name="Shimamura S."/>
            <person name="Takaki Y."/>
            <person name="Nagai Y."/>
            <person name="Toyoda A."/>
            <person name="Suzuki Y."/>
            <person name="Arimoto A."/>
            <person name="Ishii H."/>
            <person name="Satoh N."/>
            <person name="Nishiyama T."/>
            <person name="Hasebe M."/>
            <person name="Maruyama T."/>
            <person name="Minagawa J."/>
            <person name="Obokata J."/>
            <person name="Shigenobu S."/>
        </authorList>
    </citation>
    <scope>NUCLEOTIDE SEQUENCE [LARGE SCALE GENOMIC DNA]</scope>
</reference>
<comment type="caution">
    <text evidence="2">The sequence shown here is derived from an EMBL/GenBank/DDBJ whole genome shotgun (WGS) entry which is preliminary data.</text>
</comment>
<dbReference type="EMBL" id="BLXT01001947">
    <property type="protein sequence ID" value="GFN89780.1"/>
    <property type="molecule type" value="Genomic_DNA"/>
</dbReference>
<dbReference type="AlphaFoldDB" id="A0AAV3YRL6"/>
<feature type="signal peptide" evidence="1">
    <location>
        <begin position="1"/>
        <end position="23"/>
    </location>
</feature>
<feature type="chain" id="PRO_5043394089" evidence="1">
    <location>
        <begin position="24"/>
        <end position="119"/>
    </location>
</feature>
<protein>
    <submittedName>
        <fullName evidence="2">Uncharacterized protein</fullName>
    </submittedName>
</protein>
<sequence length="119" mass="13540">MLRVHTCLFLTVLKLFLGETTLSVPHHCRCHITLLPAFLQQNGYSITLSMPHFESVNPGTSHPIPLRVLLPSQTDQDESLRLTYCTHMFYLAVFNVFLSGWNSPPVRADMIKFVSPKEV</sequence>
<keyword evidence="3" id="KW-1185">Reference proteome</keyword>
<proteinExistence type="predicted"/>
<keyword evidence="1" id="KW-0732">Signal</keyword>
<dbReference type="Proteomes" id="UP000735302">
    <property type="component" value="Unassembled WGS sequence"/>
</dbReference>
<evidence type="ECO:0000313" key="3">
    <source>
        <dbReference type="Proteomes" id="UP000735302"/>
    </source>
</evidence>
<organism evidence="2 3">
    <name type="scientific">Plakobranchus ocellatus</name>
    <dbReference type="NCBI Taxonomy" id="259542"/>
    <lineage>
        <taxon>Eukaryota</taxon>
        <taxon>Metazoa</taxon>
        <taxon>Spiralia</taxon>
        <taxon>Lophotrochozoa</taxon>
        <taxon>Mollusca</taxon>
        <taxon>Gastropoda</taxon>
        <taxon>Heterobranchia</taxon>
        <taxon>Euthyneura</taxon>
        <taxon>Panpulmonata</taxon>
        <taxon>Sacoglossa</taxon>
        <taxon>Placobranchoidea</taxon>
        <taxon>Plakobranchidae</taxon>
        <taxon>Plakobranchus</taxon>
    </lineage>
</organism>
<accession>A0AAV3YRL6</accession>
<name>A0AAV3YRL6_9GAST</name>